<dbReference type="EMBL" id="JAHBMH010000003">
    <property type="protein sequence ID" value="KAK1940265.1"/>
    <property type="molecule type" value="Genomic_DNA"/>
</dbReference>
<reference evidence="2" key="1">
    <citation type="journal article" date="2014" name="Nucleic Acids Res.">
        <title>The evolutionary dynamics of variant antigen genes in Babesia reveal a history of genomic innovation underlying host-parasite interaction.</title>
        <authorList>
            <person name="Jackson A.P."/>
            <person name="Otto T.D."/>
            <person name="Darby A."/>
            <person name="Ramaprasad A."/>
            <person name="Xia D."/>
            <person name="Echaide I.E."/>
            <person name="Farber M."/>
            <person name="Gahlot S."/>
            <person name="Gamble J."/>
            <person name="Gupta D."/>
            <person name="Gupta Y."/>
            <person name="Jackson L."/>
            <person name="Malandrin L."/>
            <person name="Malas T.B."/>
            <person name="Moussa E."/>
            <person name="Nair M."/>
            <person name="Reid A.J."/>
            <person name="Sanders M."/>
            <person name="Sharma J."/>
            <person name="Tracey A."/>
            <person name="Quail M.A."/>
            <person name="Weir W."/>
            <person name="Wastling J.M."/>
            <person name="Hall N."/>
            <person name="Willadsen P."/>
            <person name="Lingelbach K."/>
            <person name="Shiels B."/>
            <person name="Tait A."/>
            <person name="Berriman M."/>
            <person name="Allred D.R."/>
            <person name="Pain A."/>
        </authorList>
    </citation>
    <scope>NUCLEOTIDE SEQUENCE</scope>
    <source>
        <strain evidence="2">1802A</strain>
    </source>
</reference>
<comment type="caution">
    <text evidence="2">The sequence shown here is derived from an EMBL/GenBank/DDBJ whole genome shotgun (WGS) entry which is preliminary data.</text>
</comment>
<accession>A0AAD9LKZ0</accession>
<feature type="transmembrane region" description="Helical" evidence="1">
    <location>
        <begin position="596"/>
        <end position="619"/>
    </location>
</feature>
<organism evidence="2 3">
    <name type="scientific">Babesia divergens</name>
    <dbReference type="NCBI Taxonomy" id="32595"/>
    <lineage>
        <taxon>Eukaryota</taxon>
        <taxon>Sar</taxon>
        <taxon>Alveolata</taxon>
        <taxon>Apicomplexa</taxon>
        <taxon>Aconoidasida</taxon>
        <taxon>Piroplasmida</taxon>
        <taxon>Babesiidae</taxon>
        <taxon>Babesia</taxon>
    </lineage>
</organism>
<dbReference type="Proteomes" id="UP001195914">
    <property type="component" value="Unassembled WGS sequence"/>
</dbReference>
<feature type="transmembrane region" description="Helical" evidence="1">
    <location>
        <begin position="95"/>
        <end position="118"/>
    </location>
</feature>
<sequence length="887" mass="102445">MYAIREFNSLYDGKKASWHAFRQGCIQMVAILMIFLLQQLILYYTVYYVRNEKRILYILALDIIIGKNLYAYLCVYSSALYLLSGTISTKGLSSACISVQWCLCCTSTVIKLIAILFSPNKADVTVTSEFDRLATEDYLSFVGFYPTPVIYILFNRISNRSLFNRERGNVNVDELLHSDFALTTAVDLWDIVLMLNHLIRRYRIFYESTEQSVVVSTEKRYFLAFGIICLSSTFLLGLISPTVDSDLNPDNGELERRQLFWDNLTNWFTTFRCRRKYYADKEPWSHELSPDNRESQNFAASQAFKAKPAPKGRYLDMFTIAKFTFLVGFFLIDLPFFVYRVIILHRENVFSLLLYKNLLGLFIRPYRLNLSQLAERDSAKGWQSAFFDTVPVNTEPDKKSVIHDDLKMLDVSSDSEAEKDLGGKQNDHLLTRRAKSMSGPAYARAHTRSIFNIFGSLLSRTDSILRGHKHHRNEKSEANDCDGDNVEYYAACDQMLLPRLRFLSTRKLSADNEATSHMSARYSASGDFKEYKNEHLDSRRTILLRMLNRHRDLPIKTFDASLMCRKWFEVFRRFVAPEPNFDMDSTEFLLDEQPFAFLRILAAIAIVLIARVIILVYCYTFGNNVRPPRFIFAHDIHTVNMHELVVYGVVLLAPILQSALFVRLQGCTLLGCLMVVIKEVVNLCSYVTCVSCLRAIVDKPYSTIYAVQLLAFLLWPLSVVINILVQWLNKKLNLVRLIYMVCKHGICPVSLNHKLFCLDMIKSTTIADLLLHSQWNYFTYSALFRILCCSFSPTKTGVVLILVDLFIRFVYIIFCQTMRALMFRKFEVHYLILRLTNNIKFNYQHQCDPLAVHGDAANHFITHADVDEYVKEHGLLSSPGIIFPVFL</sequence>
<feature type="transmembrane region" description="Helical" evidence="1">
    <location>
        <begin position="55"/>
        <end position="83"/>
    </location>
</feature>
<keyword evidence="3" id="KW-1185">Reference proteome</keyword>
<feature type="transmembrane region" description="Helical" evidence="1">
    <location>
        <begin position="138"/>
        <end position="157"/>
    </location>
</feature>
<feature type="transmembrane region" description="Helical" evidence="1">
    <location>
        <begin position="644"/>
        <end position="662"/>
    </location>
</feature>
<feature type="transmembrane region" description="Helical" evidence="1">
    <location>
        <begin position="320"/>
        <end position="342"/>
    </location>
</feature>
<feature type="transmembrane region" description="Helical" evidence="1">
    <location>
        <begin position="24"/>
        <end position="49"/>
    </location>
</feature>
<evidence type="ECO:0000313" key="2">
    <source>
        <dbReference type="EMBL" id="KAK1940265.1"/>
    </source>
</evidence>
<feature type="transmembrane region" description="Helical" evidence="1">
    <location>
        <begin position="349"/>
        <end position="366"/>
    </location>
</feature>
<feature type="transmembrane region" description="Helical" evidence="1">
    <location>
        <begin position="221"/>
        <end position="239"/>
    </location>
</feature>
<keyword evidence="1" id="KW-1133">Transmembrane helix</keyword>
<name>A0AAD9LKZ0_BABDI</name>
<feature type="transmembrane region" description="Helical" evidence="1">
    <location>
        <begin position="705"/>
        <end position="728"/>
    </location>
</feature>
<keyword evidence="1" id="KW-0812">Transmembrane</keyword>
<feature type="transmembrane region" description="Helical" evidence="1">
    <location>
        <begin position="668"/>
        <end position="693"/>
    </location>
</feature>
<evidence type="ECO:0000313" key="3">
    <source>
        <dbReference type="Proteomes" id="UP001195914"/>
    </source>
</evidence>
<dbReference type="AlphaFoldDB" id="A0AAD9LKZ0"/>
<protein>
    <submittedName>
        <fullName evidence="2">Uncharacterized protein</fullName>
    </submittedName>
</protein>
<feature type="transmembrane region" description="Helical" evidence="1">
    <location>
        <begin position="797"/>
        <end position="815"/>
    </location>
</feature>
<proteinExistence type="predicted"/>
<reference evidence="2" key="2">
    <citation type="submission" date="2021-05" db="EMBL/GenBank/DDBJ databases">
        <authorList>
            <person name="Pain A."/>
        </authorList>
    </citation>
    <scope>NUCLEOTIDE SEQUENCE</scope>
    <source>
        <strain evidence="2">1802A</strain>
    </source>
</reference>
<gene>
    <name evidence="2" type="ORF">X943_000935</name>
</gene>
<keyword evidence="1" id="KW-0472">Membrane</keyword>
<evidence type="ECO:0000256" key="1">
    <source>
        <dbReference type="SAM" id="Phobius"/>
    </source>
</evidence>